<feature type="compositionally biased region" description="Low complexity" evidence="8">
    <location>
        <begin position="1392"/>
        <end position="1411"/>
    </location>
</feature>
<keyword evidence="4" id="KW-0805">Transcription regulation</keyword>
<feature type="region of interest" description="Disordered" evidence="8">
    <location>
        <begin position="1196"/>
        <end position="1449"/>
    </location>
</feature>
<evidence type="ECO:0000259" key="9">
    <source>
        <dbReference type="PROSITE" id="PS50102"/>
    </source>
</evidence>
<feature type="compositionally biased region" description="Polar residues" evidence="8">
    <location>
        <begin position="1124"/>
        <end position="1138"/>
    </location>
</feature>
<evidence type="ECO:0000313" key="10">
    <source>
        <dbReference type="EMBL" id="CAG4967269.1"/>
    </source>
</evidence>
<feature type="compositionally biased region" description="Basic residues" evidence="8">
    <location>
        <begin position="1278"/>
        <end position="1333"/>
    </location>
</feature>
<evidence type="ECO:0000313" key="11">
    <source>
        <dbReference type="Proteomes" id="UP000691718"/>
    </source>
</evidence>
<keyword evidence="3 7" id="KW-0694">RNA-binding</keyword>
<dbReference type="GO" id="GO:0003723">
    <property type="term" value="F:RNA binding"/>
    <property type="evidence" value="ECO:0007669"/>
    <property type="project" value="UniProtKB-UniRule"/>
</dbReference>
<feature type="region of interest" description="Disordered" evidence="8">
    <location>
        <begin position="570"/>
        <end position="599"/>
    </location>
</feature>
<dbReference type="OrthoDB" id="10047851at2759"/>
<dbReference type="GO" id="GO:0003712">
    <property type="term" value="F:transcription coregulator activity"/>
    <property type="evidence" value="ECO:0007669"/>
    <property type="project" value="InterPro"/>
</dbReference>
<gene>
    <name evidence="10" type="ORF">PAPOLLO_LOCUS7757</name>
</gene>
<dbReference type="GO" id="GO:0005634">
    <property type="term" value="C:nucleus"/>
    <property type="evidence" value="ECO:0007669"/>
    <property type="project" value="UniProtKB-SubCell"/>
</dbReference>
<feature type="compositionally biased region" description="Polar residues" evidence="8">
    <location>
        <begin position="35"/>
        <end position="50"/>
    </location>
</feature>
<feature type="domain" description="RRM" evidence="9">
    <location>
        <begin position="1453"/>
        <end position="1533"/>
    </location>
</feature>
<keyword evidence="11" id="KW-1185">Reference proteome</keyword>
<feature type="compositionally biased region" description="Basic and acidic residues" evidence="8">
    <location>
        <begin position="1440"/>
        <end position="1449"/>
    </location>
</feature>
<feature type="region of interest" description="Disordered" evidence="8">
    <location>
        <begin position="632"/>
        <end position="663"/>
    </location>
</feature>
<dbReference type="InterPro" id="IPR000504">
    <property type="entry name" value="RRM_dom"/>
</dbReference>
<reference evidence="10" key="1">
    <citation type="submission" date="2021-04" db="EMBL/GenBank/DDBJ databases">
        <authorList>
            <person name="Tunstrom K."/>
        </authorList>
    </citation>
    <scope>NUCLEOTIDE SEQUENCE</scope>
</reference>
<dbReference type="PANTHER" id="PTHR15528:SF11">
    <property type="entry name" value="FI18188P1"/>
    <property type="match status" value="1"/>
</dbReference>
<name>A0A8S3WLI1_PARAO</name>
<dbReference type="SMART" id="SM00360">
    <property type="entry name" value="RRM"/>
    <property type="match status" value="1"/>
</dbReference>
<feature type="region of interest" description="Disordered" evidence="8">
    <location>
        <begin position="25"/>
        <end position="67"/>
    </location>
</feature>
<dbReference type="PROSITE" id="PS50102">
    <property type="entry name" value="RRM"/>
    <property type="match status" value="1"/>
</dbReference>
<dbReference type="InterPro" id="IPR034605">
    <property type="entry name" value="PGC-1"/>
</dbReference>
<evidence type="ECO:0000256" key="4">
    <source>
        <dbReference type="ARBA" id="ARBA00023015"/>
    </source>
</evidence>
<feature type="compositionally biased region" description="Basic and acidic residues" evidence="8">
    <location>
        <begin position="155"/>
        <end position="167"/>
    </location>
</feature>
<dbReference type="PANTHER" id="PTHR15528">
    <property type="entry name" value="PEROXISOME PROLIFERATOR ACTIVATED RECEPTOR GAMMA COACTIVATOR 1 PGC-1 -RELATED"/>
    <property type="match status" value="1"/>
</dbReference>
<feature type="region of interest" description="Disordered" evidence="8">
    <location>
        <begin position="376"/>
        <end position="396"/>
    </location>
</feature>
<evidence type="ECO:0000256" key="1">
    <source>
        <dbReference type="ARBA" id="ARBA00004123"/>
    </source>
</evidence>
<organism evidence="10 11">
    <name type="scientific">Parnassius apollo</name>
    <name type="common">Apollo butterfly</name>
    <name type="synonym">Papilio apollo</name>
    <dbReference type="NCBI Taxonomy" id="110799"/>
    <lineage>
        <taxon>Eukaryota</taxon>
        <taxon>Metazoa</taxon>
        <taxon>Ecdysozoa</taxon>
        <taxon>Arthropoda</taxon>
        <taxon>Hexapoda</taxon>
        <taxon>Insecta</taxon>
        <taxon>Pterygota</taxon>
        <taxon>Neoptera</taxon>
        <taxon>Endopterygota</taxon>
        <taxon>Lepidoptera</taxon>
        <taxon>Glossata</taxon>
        <taxon>Ditrysia</taxon>
        <taxon>Papilionoidea</taxon>
        <taxon>Papilionidae</taxon>
        <taxon>Parnassiinae</taxon>
        <taxon>Parnassini</taxon>
        <taxon>Parnassius</taxon>
        <taxon>Parnassius</taxon>
    </lineage>
</organism>
<feature type="compositionally biased region" description="Acidic residues" evidence="8">
    <location>
        <begin position="51"/>
        <end position="66"/>
    </location>
</feature>
<dbReference type="GO" id="GO:0045944">
    <property type="term" value="P:positive regulation of transcription by RNA polymerase II"/>
    <property type="evidence" value="ECO:0007669"/>
    <property type="project" value="TreeGrafter"/>
</dbReference>
<evidence type="ECO:0000256" key="6">
    <source>
        <dbReference type="ARBA" id="ARBA00023242"/>
    </source>
</evidence>
<evidence type="ECO:0000256" key="7">
    <source>
        <dbReference type="PROSITE-ProRule" id="PRU00176"/>
    </source>
</evidence>
<dbReference type="EMBL" id="CAJQZP010000541">
    <property type="protein sequence ID" value="CAG4967269.1"/>
    <property type="molecule type" value="Genomic_DNA"/>
</dbReference>
<keyword evidence="2" id="KW-0597">Phosphoprotein</keyword>
<evidence type="ECO:0000256" key="3">
    <source>
        <dbReference type="ARBA" id="ARBA00022884"/>
    </source>
</evidence>
<sequence length="1589" mass="180829">MESHILNMYHQPRFRSIGHKILRSTSESLSSEGSCQQNSPEYVPDQQTNQYEEESNDDEYWEEQEDQNQVWNHNKNPVVEQLNQDLSSDEEEVDFQAQEIDLNRKSFDVKDIEQSEIDNVEEDSLVEGDDYDVIQVYAVHPDFDLEASSEDEEQSDWHVKENGERTETEEYYNTDEDTNCSVQENYVYDESETTEISHDALGINLDTPVVSNVDEYFIKDNRENHILEVKDKPVVNDVDEYFIKDTKQENNIPNVDDFFIKNEVPKPTVTAFHIKDTPIVNLYGVQNSVAEEVHPHPTEEQEPHAEVSINDSDLDVLPNIEEIKKFLLDDIPYMKLKNAQKSCSVPHSPMHSICMDLDAKTCLSFEDLNLDLSDLDFGNEKDKSANSSKSEDIPRTLTEEDVNSFLITSKTQPAIITTTEDDLNPQDMDIDGSVESATDNINPSSVTTYRNCSSTPIPKSTVLEFCIEKSAVKKENDVKVEPDDFVDVESCNESVIPVLEANNLNSLLEQFEATEKFNPKPKKSVIKVNDQKVKTLNSLTNGMRLQDAGVQLNKNKMRQIMMPSSINTAIRRSPSPVHSDHDYCSSKKRHSLPNLKGGQSLLKPEVLSSNSRILNSRHRSCKNKKIVYHLSSDDENEKSTSTKIKKNSNNRNGEDNDTKTKKSLVKQPVKATVPSTCRKKTYPVHSANDICLDKGNSSVMFKNACKASDTPISQSSNGSIKLTIKNKSEVIIENCDEDYKNIEKNKSSSVSEKSANHFKANNVKSIEPLDSNQNQNKIENTNEIHNPSMSVKEEPISNPEHFYTALFSNKHDVQIPHSIDVKLEKRSHEEDIKVINDTFKNEIEQPQKKKKLNLQEYKLRRGVNSNQSSATVSPEAIFPDLSIPENIDKIPKSSVNQTPANGVSNYSAKTNSEVPKKIFDPIREASRKILMNTKKQKAEAMRKRDEDIVMSKIPKVENLELQPLISEAEMMKIVGMGSATDILPIPVVNEKPPQLSDYDEIVVVSVGTNTDDEVFKKLQQAAEHEKRKSQTPPTDTKSTINFKIKKSDHILKHNVFDTLQKDRSPKEDKKHSDIKIDKERFKDITATLKSVEKQVETKISSNSLFASIQDVVMKKAPEVIVPNKGQSSSNGEQKSKPNSPMEKKSNLKYYKTTIVRDYDAQAEHGEDKIILHLEKQRKKPDVLSILIQTELKAVDSPLALEKVATPKEEPSIHRKRNDSDMSMSSESSPDRIKKDIKPAKVEEKPSAVKPKLDKRESGGTQTKEKRSRSKERYDSKYRRSRSPARVHRRKRSHSRNRSRSRSRYRRYRRSNSPHRRKRRSHTRSPYRKRRSPSPRREFRNRSRSRSKHAEPIRPKSPVVKKSKPSPAYESSAADKKPVASLTPPPIRKPTVSESSDSSTSSSSSSSSSSSEESVKSRRSSSSYRKGDNYKKKNYRSSYSSEDRESNTPVEERRIVFVGKLEKDITKSTLRGLFSKFGPVTEVRLHTKEDGSRYGFVTYRKSRDAWAAVEAASSFPQYDVGFGGRRAFCRQSYADLDGLEAKYTESAFHGQAALPTRRNDDMSFEQMLLDVKKKLNQRKGDKKRHDDTVA</sequence>
<evidence type="ECO:0000256" key="5">
    <source>
        <dbReference type="ARBA" id="ARBA00023163"/>
    </source>
</evidence>
<comment type="caution">
    <text evidence="10">The sequence shown here is derived from an EMBL/GenBank/DDBJ whole genome shotgun (WGS) entry which is preliminary data.</text>
</comment>
<proteinExistence type="predicted"/>
<feature type="compositionally biased region" description="Low complexity" evidence="8">
    <location>
        <begin position="25"/>
        <end position="34"/>
    </location>
</feature>
<dbReference type="Proteomes" id="UP000691718">
    <property type="component" value="Unassembled WGS sequence"/>
</dbReference>
<feature type="compositionally biased region" description="Basic and acidic residues" evidence="8">
    <location>
        <begin position="378"/>
        <end position="396"/>
    </location>
</feature>
<feature type="region of interest" description="Disordered" evidence="8">
    <location>
        <begin position="1120"/>
        <end position="1145"/>
    </location>
</feature>
<evidence type="ECO:0000256" key="2">
    <source>
        <dbReference type="ARBA" id="ARBA00022553"/>
    </source>
</evidence>
<keyword evidence="5" id="KW-0804">Transcription</keyword>
<feature type="compositionally biased region" description="Basic and acidic residues" evidence="8">
    <location>
        <begin position="1228"/>
        <end position="1257"/>
    </location>
</feature>
<feature type="region of interest" description="Disordered" evidence="8">
    <location>
        <begin position="147"/>
        <end position="167"/>
    </location>
</feature>
<accession>A0A8S3WLI1</accession>
<keyword evidence="6" id="KW-0539">Nucleus</keyword>
<comment type="subcellular location">
    <subcellularLocation>
        <location evidence="1">Nucleus</location>
    </subcellularLocation>
</comment>
<dbReference type="Pfam" id="PF00076">
    <property type="entry name" value="RRM_1"/>
    <property type="match status" value="1"/>
</dbReference>
<protein>
    <submittedName>
        <fullName evidence="10">(apollo) hypothetical protein</fullName>
    </submittedName>
</protein>
<evidence type="ECO:0000256" key="8">
    <source>
        <dbReference type="SAM" id="MobiDB-lite"/>
    </source>
</evidence>